<gene>
    <name evidence="7" type="ORF">LSTR_LSTR011538</name>
</gene>
<dbReference type="GO" id="GO:0016281">
    <property type="term" value="C:eukaryotic translation initiation factor 4F complex"/>
    <property type="evidence" value="ECO:0007669"/>
    <property type="project" value="TreeGrafter"/>
</dbReference>
<dbReference type="STRING" id="195883.A0A482WFH5"/>
<dbReference type="InParanoid" id="A0A482WFH5"/>
<comment type="caution">
    <text evidence="7">The sequence shown here is derived from an EMBL/GenBank/DDBJ whole genome shotgun (WGS) entry which is preliminary data.</text>
</comment>
<organism evidence="7 8">
    <name type="scientific">Laodelphax striatellus</name>
    <name type="common">Small brown planthopper</name>
    <name type="synonym">Delphax striatella</name>
    <dbReference type="NCBI Taxonomy" id="195883"/>
    <lineage>
        <taxon>Eukaryota</taxon>
        <taxon>Metazoa</taxon>
        <taxon>Ecdysozoa</taxon>
        <taxon>Arthropoda</taxon>
        <taxon>Hexapoda</taxon>
        <taxon>Insecta</taxon>
        <taxon>Pterygota</taxon>
        <taxon>Neoptera</taxon>
        <taxon>Paraneoptera</taxon>
        <taxon>Hemiptera</taxon>
        <taxon>Auchenorrhyncha</taxon>
        <taxon>Fulgoroidea</taxon>
        <taxon>Delphacidae</taxon>
        <taxon>Criomorphinae</taxon>
        <taxon>Laodelphax</taxon>
    </lineage>
</organism>
<evidence type="ECO:0000256" key="4">
    <source>
        <dbReference type="ARBA" id="ARBA00022884"/>
    </source>
</evidence>
<protein>
    <submittedName>
        <fullName evidence="7">Uncharacterized protein</fullName>
    </submittedName>
</protein>
<dbReference type="SMR" id="A0A482WFH5"/>
<dbReference type="GO" id="GO:0003743">
    <property type="term" value="F:translation initiation factor activity"/>
    <property type="evidence" value="ECO:0007669"/>
    <property type="project" value="UniProtKB-KW"/>
</dbReference>
<dbReference type="GO" id="GO:0000340">
    <property type="term" value="F:RNA 7-methylguanosine cap binding"/>
    <property type="evidence" value="ECO:0007669"/>
    <property type="project" value="TreeGrafter"/>
</dbReference>
<dbReference type="PANTHER" id="PTHR11960">
    <property type="entry name" value="EUKARYOTIC TRANSLATION INITIATION FACTOR 4E RELATED"/>
    <property type="match status" value="1"/>
</dbReference>
<keyword evidence="4 6" id="KW-0694">RNA-binding</keyword>
<dbReference type="OrthoDB" id="17977at2759"/>
<dbReference type="Pfam" id="PF01652">
    <property type="entry name" value="IF4E"/>
    <property type="match status" value="1"/>
</dbReference>
<evidence type="ECO:0000256" key="2">
    <source>
        <dbReference type="ARBA" id="ARBA00022540"/>
    </source>
</evidence>
<reference evidence="7 8" key="1">
    <citation type="journal article" date="2017" name="Gigascience">
        <title>Genome sequence of the small brown planthopper, Laodelphax striatellus.</title>
        <authorList>
            <person name="Zhu J."/>
            <person name="Jiang F."/>
            <person name="Wang X."/>
            <person name="Yang P."/>
            <person name="Bao Y."/>
            <person name="Zhao W."/>
            <person name="Wang W."/>
            <person name="Lu H."/>
            <person name="Wang Q."/>
            <person name="Cui N."/>
            <person name="Li J."/>
            <person name="Chen X."/>
            <person name="Luo L."/>
            <person name="Yu J."/>
            <person name="Kang L."/>
            <person name="Cui F."/>
        </authorList>
    </citation>
    <scope>NUCLEOTIDE SEQUENCE [LARGE SCALE GENOMIC DNA]</scope>
    <source>
        <strain evidence="7">Lst14</strain>
    </source>
</reference>
<dbReference type="Proteomes" id="UP000291343">
    <property type="component" value="Unassembled WGS sequence"/>
</dbReference>
<evidence type="ECO:0000313" key="8">
    <source>
        <dbReference type="Proteomes" id="UP000291343"/>
    </source>
</evidence>
<dbReference type="AlphaFoldDB" id="A0A482WFH5"/>
<evidence type="ECO:0000256" key="6">
    <source>
        <dbReference type="RuleBase" id="RU004374"/>
    </source>
</evidence>
<proteinExistence type="inferred from homology"/>
<dbReference type="FunFam" id="3.30.760.10:FF:000007">
    <property type="entry name" value="Eukaryotic translation initiation factor 4E family member 3"/>
    <property type="match status" value="1"/>
</dbReference>
<dbReference type="InterPro" id="IPR001040">
    <property type="entry name" value="TIF_eIF_4E"/>
</dbReference>
<dbReference type="PANTHER" id="PTHR11960:SF66">
    <property type="entry name" value="EUKARYOTIC TRANSLATION INITIATION FACTOR 4E TYPE 3"/>
    <property type="match status" value="1"/>
</dbReference>
<dbReference type="SUPFAM" id="SSF55418">
    <property type="entry name" value="eIF4e-like"/>
    <property type="match status" value="1"/>
</dbReference>
<evidence type="ECO:0000313" key="7">
    <source>
        <dbReference type="EMBL" id="RZF31941.1"/>
    </source>
</evidence>
<dbReference type="Gene3D" id="3.30.760.10">
    <property type="entry name" value="RNA Cap, Translation Initiation Factor Eif4e"/>
    <property type="match status" value="1"/>
</dbReference>
<evidence type="ECO:0000256" key="1">
    <source>
        <dbReference type="ARBA" id="ARBA00009860"/>
    </source>
</evidence>
<name>A0A482WFH5_LAOST</name>
<accession>A0A482WFH5</accession>
<evidence type="ECO:0000256" key="5">
    <source>
        <dbReference type="ARBA" id="ARBA00022917"/>
    </source>
</evidence>
<dbReference type="InterPro" id="IPR023398">
    <property type="entry name" value="TIF_eIF4e-like"/>
</dbReference>
<dbReference type="GO" id="GO:0006417">
    <property type="term" value="P:regulation of translation"/>
    <property type="evidence" value="ECO:0007669"/>
    <property type="project" value="UniProtKB-KW"/>
</dbReference>
<keyword evidence="5 6" id="KW-0648">Protein biosynthesis</keyword>
<sequence length="216" mass="24934">MASSDSETVGSNELLSKSPQVFTLQEIDNLRNKDKEEVPLQHPWTFWYDKTIPGATADEFAASLKKIYTVNTVQGFWAVYNNIPKVHEIRPRYSYHLMRDERRPLWEDKANSNGGTWRFKCMKEDSLTIWQELVLAVIGEQFVESMAEEDCVCGLSITTRERDDLIQIWNSRSDLAERSSVLEKIRSLLPGVRFITCFYKANPGHHVFEAGNRSAR</sequence>
<keyword evidence="8" id="KW-1185">Reference proteome</keyword>
<evidence type="ECO:0000256" key="3">
    <source>
        <dbReference type="ARBA" id="ARBA00022845"/>
    </source>
</evidence>
<comment type="similarity">
    <text evidence="1 6">Belongs to the eukaryotic initiation factor 4E family.</text>
</comment>
<keyword evidence="2 6" id="KW-0396">Initiation factor</keyword>
<dbReference type="EMBL" id="QKKF02037835">
    <property type="protein sequence ID" value="RZF31941.1"/>
    <property type="molecule type" value="Genomic_DNA"/>
</dbReference>
<keyword evidence="3" id="KW-0810">Translation regulation</keyword>